<keyword evidence="5 12" id="KW-0732">Signal</keyword>
<feature type="domain" description="TonB-dependent receptor plug" evidence="14">
    <location>
        <begin position="125"/>
        <end position="233"/>
    </location>
</feature>
<dbReference type="InterPro" id="IPR000531">
    <property type="entry name" value="Beta-barrel_TonB"/>
</dbReference>
<dbReference type="EMBL" id="PYAW01000007">
    <property type="protein sequence ID" value="PSL43721.1"/>
    <property type="molecule type" value="Genomic_DNA"/>
</dbReference>
<protein>
    <submittedName>
        <fullName evidence="15">TonB-dependent receptor-like protein</fullName>
    </submittedName>
</protein>
<dbReference type="PANTHER" id="PTHR30069">
    <property type="entry name" value="TONB-DEPENDENT OUTER MEMBRANE RECEPTOR"/>
    <property type="match status" value="1"/>
</dbReference>
<name>A0A2P8HC87_CHINA</name>
<feature type="chain" id="PRO_5015159706" evidence="12">
    <location>
        <begin position="26"/>
        <end position="962"/>
    </location>
</feature>
<evidence type="ECO:0000256" key="9">
    <source>
        <dbReference type="ARBA" id="ARBA00023237"/>
    </source>
</evidence>
<evidence type="ECO:0000256" key="8">
    <source>
        <dbReference type="ARBA" id="ARBA00023170"/>
    </source>
</evidence>
<evidence type="ECO:0000256" key="5">
    <source>
        <dbReference type="ARBA" id="ARBA00022729"/>
    </source>
</evidence>
<dbReference type="SUPFAM" id="SSF49464">
    <property type="entry name" value="Carboxypeptidase regulatory domain-like"/>
    <property type="match status" value="1"/>
</dbReference>
<evidence type="ECO:0000256" key="12">
    <source>
        <dbReference type="SAM" id="SignalP"/>
    </source>
</evidence>
<dbReference type="PANTHER" id="PTHR30069:SF29">
    <property type="entry name" value="HEMOGLOBIN AND HEMOGLOBIN-HAPTOGLOBIN-BINDING PROTEIN 1-RELATED"/>
    <property type="match status" value="1"/>
</dbReference>
<sequence>MKSILVKACLGSLLLLLSLSQVILAQTPATISGTVTDKTSGNGLSGVTVSIKGATAGTITSNSGGFQLKTTHTLPLTLIFSYVGYKSEERQISSADEKVNVQLATTEILGQEFVVAASRVQESILQSPVSIEKIDARTLKTSPAPNFYDAIGNLKGVEMSTQSLTFKSVNTRGFNSNGNTRVLQLNDGMDNQAPGLNFAVGNMVGIPELDLDNVELIPGAASALYGPNALNGILLMNSKNPFQYQGLSAQVKTGILSDAGRTKTNTGFYDVAVRYAHAFNNKWAFKLNIGYLKADDWQAYDKRDQSLANGHTLQDGTRANNEGYNGVNIYGDENTVNMHNVLNSQFMTPGSPLANQLAFLSAVAFKGTITPTQIFNGAIPGAGASSVTRTGYNEADVVDYGTKNLKLNGALHYKIHENLEALIQGSYGSGTTVYTGADRYSLKNFNMGQYKVELKSPDFYVRLYTTQERSGDSYAAGTLAAGVNEAWKSSQQWYGEYFSTYATQSIGTFAQAYGAALAGGATPADALTAAQNAVNTGRGTFYQNARAKADSGRYLPGTAAFNNAADKVKGKPIPGDANGVGAKFTDKTNLYQAEAMYNFHNLIHFAEILVGGDYRLYTLNSEKTLFALDDNGNEFRIKEYGGYLQIMKKLVDDHIKLTGSIRYDKNMNFKGQFSPRLSAVYTFLNTHNIRVSYQTGFRIPNNQNQYIDLVTPQAHLIGGLPFFRDRYHLNTGPVYTLQSVLAGNPQQYTFRDFEPEKIQAFELGYKSLIAQKLLIDAYIYHNNFKNLNGNQVLVQPVSATQQNIFSIPVSAAETIQSWGWAIGLDYSLPLHFTAGGNVSYNELNNEKNLKNFFAEFNTPKVRYSLNFGNRNIANSNIAFNVIWKWQDAFVWQSSFVGPNVYAGALSEIPSYGTLDAMVSKFFPKAKTTVKLGGANILNKGYVQSWGNPTVGAQWYVSLGYNL</sequence>
<dbReference type="InterPro" id="IPR008969">
    <property type="entry name" value="CarboxyPept-like_regulatory"/>
</dbReference>
<dbReference type="Gene3D" id="2.40.170.20">
    <property type="entry name" value="TonB-dependent receptor, beta-barrel domain"/>
    <property type="match status" value="1"/>
</dbReference>
<evidence type="ECO:0000256" key="2">
    <source>
        <dbReference type="ARBA" id="ARBA00022448"/>
    </source>
</evidence>
<dbReference type="Proteomes" id="UP000240971">
    <property type="component" value="Unassembled WGS sequence"/>
</dbReference>
<feature type="domain" description="TonB-dependent receptor-like beta-barrel" evidence="13">
    <location>
        <begin position="466"/>
        <end position="935"/>
    </location>
</feature>
<dbReference type="Gene3D" id="2.60.40.1120">
    <property type="entry name" value="Carboxypeptidase-like, regulatory domain"/>
    <property type="match status" value="1"/>
</dbReference>
<dbReference type="GO" id="GO:0044718">
    <property type="term" value="P:siderophore transmembrane transport"/>
    <property type="evidence" value="ECO:0007669"/>
    <property type="project" value="TreeGrafter"/>
</dbReference>
<dbReference type="InterPro" id="IPR012910">
    <property type="entry name" value="Plug_dom"/>
</dbReference>
<dbReference type="AlphaFoldDB" id="A0A2P8HC87"/>
<evidence type="ECO:0000313" key="16">
    <source>
        <dbReference type="Proteomes" id="UP000240971"/>
    </source>
</evidence>
<keyword evidence="6 11" id="KW-0798">TonB box</keyword>
<dbReference type="GO" id="GO:0015344">
    <property type="term" value="F:siderophore uptake transmembrane transporter activity"/>
    <property type="evidence" value="ECO:0007669"/>
    <property type="project" value="TreeGrafter"/>
</dbReference>
<dbReference type="OrthoDB" id="1109208at2"/>
<dbReference type="Gene3D" id="2.170.130.10">
    <property type="entry name" value="TonB-dependent receptor, plug domain"/>
    <property type="match status" value="1"/>
</dbReference>
<comment type="similarity">
    <text evidence="10 11">Belongs to the TonB-dependent receptor family.</text>
</comment>
<dbReference type="SUPFAM" id="SSF56935">
    <property type="entry name" value="Porins"/>
    <property type="match status" value="1"/>
</dbReference>
<evidence type="ECO:0000256" key="1">
    <source>
        <dbReference type="ARBA" id="ARBA00004571"/>
    </source>
</evidence>
<evidence type="ECO:0000256" key="3">
    <source>
        <dbReference type="ARBA" id="ARBA00022452"/>
    </source>
</evidence>
<dbReference type="InterPro" id="IPR039426">
    <property type="entry name" value="TonB-dep_rcpt-like"/>
</dbReference>
<keyword evidence="8 15" id="KW-0675">Receptor</keyword>
<evidence type="ECO:0000256" key="4">
    <source>
        <dbReference type="ARBA" id="ARBA00022692"/>
    </source>
</evidence>
<accession>A0A2P8HC87</accession>
<dbReference type="GO" id="GO:0009279">
    <property type="term" value="C:cell outer membrane"/>
    <property type="evidence" value="ECO:0007669"/>
    <property type="project" value="UniProtKB-SubCell"/>
</dbReference>
<evidence type="ECO:0000256" key="6">
    <source>
        <dbReference type="ARBA" id="ARBA00023077"/>
    </source>
</evidence>
<gene>
    <name evidence="15" type="ORF">CLV51_10730</name>
</gene>
<dbReference type="Pfam" id="PF07715">
    <property type="entry name" value="Plug"/>
    <property type="match status" value="1"/>
</dbReference>
<evidence type="ECO:0000256" key="11">
    <source>
        <dbReference type="RuleBase" id="RU003357"/>
    </source>
</evidence>
<dbReference type="Pfam" id="PF00593">
    <property type="entry name" value="TonB_dep_Rec_b-barrel"/>
    <property type="match status" value="1"/>
</dbReference>
<evidence type="ECO:0000259" key="14">
    <source>
        <dbReference type="Pfam" id="PF07715"/>
    </source>
</evidence>
<dbReference type="InterPro" id="IPR037066">
    <property type="entry name" value="Plug_dom_sf"/>
</dbReference>
<evidence type="ECO:0000259" key="13">
    <source>
        <dbReference type="Pfam" id="PF00593"/>
    </source>
</evidence>
<keyword evidence="7 10" id="KW-0472">Membrane</keyword>
<evidence type="ECO:0000256" key="7">
    <source>
        <dbReference type="ARBA" id="ARBA00023136"/>
    </source>
</evidence>
<organism evidence="15 16">
    <name type="scientific">Chitinophaga niastensis</name>
    <dbReference type="NCBI Taxonomy" id="536980"/>
    <lineage>
        <taxon>Bacteria</taxon>
        <taxon>Pseudomonadati</taxon>
        <taxon>Bacteroidota</taxon>
        <taxon>Chitinophagia</taxon>
        <taxon>Chitinophagales</taxon>
        <taxon>Chitinophagaceae</taxon>
        <taxon>Chitinophaga</taxon>
    </lineage>
</organism>
<dbReference type="PROSITE" id="PS52016">
    <property type="entry name" value="TONB_DEPENDENT_REC_3"/>
    <property type="match status" value="1"/>
</dbReference>
<proteinExistence type="inferred from homology"/>
<comment type="caution">
    <text evidence="15">The sequence shown here is derived from an EMBL/GenBank/DDBJ whole genome shotgun (WGS) entry which is preliminary data.</text>
</comment>
<evidence type="ECO:0000313" key="15">
    <source>
        <dbReference type="EMBL" id="PSL43721.1"/>
    </source>
</evidence>
<keyword evidence="2 10" id="KW-0813">Transport</keyword>
<dbReference type="InterPro" id="IPR036942">
    <property type="entry name" value="Beta-barrel_TonB_sf"/>
</dbReference>
<evidence type="ECO:0000256" key="10">
    <source>
        <dbReference type="PROSITE-ProRule" id="PRU01360"/>
    </source>
</evidence>
<keyword evidence="16" id="KW-1185">Reference proteome</keyword>
<keyword evidence="4 10" id="KW-0812">Transmembrane</keyword>
<reference evidence="15 16" key="1">
    <citation type="submission" date="2018-03" db="EMBL/GenBank/DDBJ databases">
        <title>Genomic Encyclopedia of Archaeal and Bacterial Type Strains, Phase II (KMG-II): from individual species to whole genera.</title>
        <authorList>
            <person name="Goeker M."/>
        </authorList>
    </citation>
    <scope>NUCLEOTIDE SEQUENCE [LARGE SCALE GENOMIC DNA]</scope>
    <source>
        <strain evidence="15 16">DSM 24859</strain>
    </source>
</reference>
<keyword evidence="9 10" id="KW-0998">Cell outer membrane</keyword>
<keyword evidence="3 10" id="KW-1134">Transmembrane beta strand</keyword>
<comment type="subcellular location">
    <subcellularLocation>
        <location evidence="1 10">Cell outer membrane</location>
        <topology evidence="1 10">Multi-pass membrane protein</topology>
    </subcellularLocation>
</comment>
<feature type="signal peptide" evidence="12">
    <location>
        <begin position="1"/>
        <end position="25"/>
    </location>
</feature>
<dbReference type="Pfam" id="PF13715">
    <property type="entry name" value="CarbopepD_reg_2"/>
    <property type="match status" value="1"/>
</dbReference>